<gene>
    <name evidence="7" type="ORF">K489DRAFT_402303</name>
</gene>
<dbReference type="Proteomes" id="UP000504637">
    <property type="component" value="Unplaced"/>
</dbReference>
<dbReference type="GO" id="GO:0000824">
    <property type="term" value="F:inositol-1,4,5,6-tetrakisphosphate 3-kinase activity"/>
    <property type="evidence" value="ECO:0007669"/>
    <property type="project" value="TreeGrafter"/>
</dbReference>
<dbReference type="GO" id="GO:0032958">
    <property type="term" value="P:inositol phosphate biosynthetic process"/>
    <property type="evidence" value="ECO:0007669"/>
    <property type="project" value="InterPro"/>
</dbReference>
<reference evidence="7" key="3">
    <citation type="submission" date="2025-08" db="UniProtKB">
        <authorList>
            <consortium name="RefSeq"/>
        </authorList>
    </citation>
    <scope>IDENTIFICATION</scope>
    <source>
        <strain evidence="7">CBS 342.82</strain>
    </source>
</reference>
<dbReference type="RefSeq" id="XP_033458427.1">
    <property type="nucleotide sequence ID" value="XM_033607044.1"/>
</dbReference>
<feature type="region of interest" description="Disordered" evidence="5">
    <location>
        <begin position="297"/>
        <end position="332"/>
    </location>
</feature>
<keyword evidence="6" id="KW-1185">Reference proteome</keyword>
<keyword evidence="3 4" id="KW-0418">Kinase</keyword>
<keyword evidence="2 4" id="KW-0808">Transferase</keyword>
<evidence type="ECO:0000256" key="3">
    <source>
        <dbReference type="ARBA" id="ARBA00022777"/>
    </source>
</evidence>
<dbReference type="Gene3D" id="3.30.470.160">
    <property type="entry name" value="Inositol polyphosphate kinase"/>
    <property type="match status" value="1"/>
</dbReference>
<dbReference type="PANTHER" id="PTHR12400">
    <property type="entry name" value="INOSITOL POLYPHOSPHATE KINASE"/>
    <property type="match status" value="1"/>
</dbReference>
<accession>A0A6J3M056</accession>
<evidence type="ECO:0000313" key="6">
    <source>
        <dbReference type="Proteomes" id="UP000504637"/>
    </source>
</evidence>
<reference evidence="7" key="2">
    <citation type="submission" date="2020-04" db="EMBL/GenBank/DDBJ databases">
        <authorList>
            <consortium name="NCBI Genome Project"/>
        </authorList>
    </citation>
    <scope>NUCLEOTIDE SEQUENCE</scope>
    <source>
        <strain evidence="7">CBS 342.82</strain>
    </source>
</reference>
<dbReference type="GO" id="GO:0008440">
    <property type="term" value="F:inositol-1,4,5-trisphosphate 3-kinase activity"/>
    <property type="evidence" value="ECO:0007669"/>
    <property type="project" value="TreeGrafter"/>
</dbReference>
<dbReference type="SUPFAM" id="SSF56104">
    <property type="entry name" value="SAICAR synthase-like"/>
    <property type="match status" value="1"/>
</dbReference>
<evidence type="ECO:0000256" key="2">
    <source>
        <dbReference type="ARBA" id="ARBA00022679"/>
    </source>
</evidence>
<dbReference type="PANTHER" id="PTHR12400:SF103">
    <property type="entry name" value="INOSITOL POLYPHOSPHATE MULTIKINASE"/>
    <property type="match status" value="1"/>
</dbReference>
<dbReference type="GO" id="GO:0046854">
    <property type="term" value="P:phosphatidylinositol phosphate biosynthetic process"/>
    <property type="evidence" value="ECO:0007669"/>
    <property type="project" value="TreeGrafter"/>
</dbReference>
<dbReference type="GO" id="GO:0005737">
    <property type="term" value="C:cytoplasm"/>
    <property type="evidence" value="ECO:0007669"/>
    <property type="project" value="TreeGrafter"/>
</dbReference>
<dbReference type="Pfam" id="PF03770">
    <property type="entry name" value="IPK"/>
    <property type="match status" value="1"/>
</dbReference>
<feature type="compositionally biased region" description="Acidic residues" evidence="5">
    <location>
        <begin position="318"/>
        <end position="332"/>
    </location>
</feature>
<dbReference type="AlphaFoldDB" id="A0A6J3M056"/>
<dbReference type="EC" id="2.7.-.-" evidence="4"/>
<evidence type="ECO:0000256" key="5">
    <source>
        <dbReference type="SAM" id="MobiDB-lite"/>
    </source>
</evidence>
<dbReference type="InterPro" id="IPR038286">
    <property type="entry name" value="IPK_sf"/>
</dbReference>
<dbReference type="InterPro" id="IPR005522">
    <property type="entry name" value="IPK"/>
</dbReference>
<dbReference type="GeneID" id="54364844"/>
<name>A0A6J3M056_9PEZI</name>
<sequence length="379" mass="41397">MASSSQKTNQAEFDASTLKLTSFSNAAAGHDGVLSDESGAVLIKPCTPSEIAFYQASASSHTDFYELMPTMLGTLQLGAPSNLPGDVKLPIITSTSETPAPAEEAEPELTQEYKDKALLHGKALKTETAIVLENLEAGFSRPNVLDLKLGAKLFDPATTKADKAARLDKVAGETTSGSLNYRIAGMKVWNADIGEYAIYDKFYGRQFSKEDVGRGFETFFESLLPSSLSGSEKEEGAGEKKKKEKISARDARSLLELFLAEITNARAVLSRSESRMYGASVLIVYEGDPEALSELLGGGGRDTSSLKQKEPVSKVEVGGEEEYEEEEEEEEEERKVAYRVKMIDFAHAEWTPGQGRDENVVTGLENVERAMEEVIRKFF</sequence>
<evidence type="ECO:0000313" key="7">
    <source>
        <dbReference type="RefSeq" id="XP_033458427.1"/>
    </source>
</evidence>
<proteinExistence type="inferred from homology"/>
<organism evidence="7">
    <name type="scientific">Dissoconium aciculare CBS 342.82</name>
    <dbReference type="NCBI Taxonomy" id="1314786"/>
    <lineage>
        <taxon>Eukaryota</taxon>
        <taxon>Fungi</taxon>
        <taxon>Dikarya</taxon>
        <taxon>Ascomycota</taxon>
        <taxon>Pezizomycotina</taxon>
        <taxon>Dothideomycetes</taxon>
        <taxon>Dothideomycetidae</taxon>
        <taxon>Mycosphaerellales</taxon>
        <taxon>Dissoconiaceae</taxon>
        <taxon>Dissoconium</taxon>
    </lineage>
</organism>
<dbReference type="GO" id="GO:0005634">
    <property type="term" value="C:nucleus"/>
    <property type="evidence" value="ECO:0007669"/>
    <property type="project" value="TreeGrafter"/>
</dbReference>
<protein>
    <recommendedName>
        <fullName evidence="4">Kinase</fullName>
        <ecNumber evidence="4">2.7.-.-</ecNumber>
    </recommendedName>
</protein>
<evidence type="ECO:0000256" key="1">
    <source>
        <dbReference type="ARBA" id="ARBA00007374"/>
    </source>
</evidence>
<comment type="similarity">
    <text evidence="1 4">Belongs to the inositol phosphokinase (IPK) family.</text>
</comment>
<reference evidence="7" key="1">
    <citation type="submission" date="2020-01" db="EMBL/GenBank/DDBJ databases">
        <authorList>
            <consortium name="DOE Joint Genome Institute"/>
            <person name="Haridas S."/>
            <person name="Albert R."/>
            <person name="Binder M."/>
            <person name="Bloem J."/>
            <person name="Labutti K."/>
            <person name="Salamov A."/>
            <person name="Andreopoulos B."/>
            <person name="Baker S.E."/>
            <person name="Barry K."/>
            <person name="Bills G."/>
            <person name="Bluhm B.H."/>
            <person name="Cannon C."/>
            <person name="Castanera R."/>
            <person name="Culley D.E."/>
            <person name="Daum C."/>
            <person name="Ezra D."/>
            <person name="Gonzalez J.B."/>
            <person name="Henrissat B."/>
            <person name="Kuo A."/>
            <person name="Liang C."/>
            <person name="Lipzen A."/>
            <person name="Lutzoni F."/>
            <person name="Magnuson J."/>
            <person name="Mondo S."/>
            <person name="Nolan M."/>
            <person name="Ohm R."/>
            <person name="Pangilinan J."/>
            <person name="Park H.-J."/>
            <person name="Ramirez L."/>
            <person name="Alfaro M."/>
            <person name="Sun H."/>
            <person name="Tritt A."/>
            <person name="Yoshinaga Y."/>
            <person name="Zwiers L.-H."/>
            <person name="Turgeon B.G."/>
            <person name="Goodwin S.B."/>
            <person name="Spatafora J.W."/>
            <person name="Crous P.W."/>
            <person name="Grigoriev I.V."/>
        </authorList>
    </citation>
    <scope>NUCLEOTIDE SEQUENCE</scope>
    <source>
        <strain evidence="7">CBS 342.82</strain>
    </source>
</reference>
<evidence type="ECO:0000256" key="4">
    <source>
        <dbReference type="RuleBase" id="RU363090"/>
    </source>
</evidence>
<dbReference type="OrthoDB" id="338650at2759"/>